<evidence type="ECO:0000313" key="3">
    <source>
        <dbReference type="Proteomes" id="UP000078389"/>
    </source>
</evidence>
<comment type="caution">
    <text evidence="2">The sequence shown here is derived from an EMBL/GenBank/DDBJ whole genome shotgun (WGS) entry which is preliminary data.</text>
</comment>
<dbReference type="InterPro" id="IPR037523">
    <property type="entry name" value="VOC_core"/>
</dbReference>
<dbReference type="RefSeq" id="WP_067451288.1">
    <property type="nucleotide sequence ID" value="NZ_LVVY01000061.1"/>
</dbReference>
<dbReference type="AlphaFoldDB" id="A0A178I5F1"/>
<gene>
    <name evidence="2" type="ORF">A3840_02365</name>
</gene>
<dbReference type="SUPFAM" id="SSF54593">
    <property type="entry name" value="Glyoxalase/Bleomycin resistance protein/Dihydroxybiphenyl dioxygenase"/>
    <property type="match status" value="1"/>
</dbReference>
<dbReference type="OrthoDB" id="9798201at2"/>
<name>A0A178I5F1_9HYPH</name>
<dbReference type="PROSITE" id="PS51819">
    <property type="entry name" value="VOC"/>
    <property type="match status" value="1"/>
</dbReference>
<organism evidence="2 3">
    <name type="scientific">Devosia elaeis</name>
    <dbReference type="NCBI Taxonomy" id="1770058"/>
    <lineage>
        <taxon>Bacteria</taxon>
        <taxon>Pseudomonadati</taxon>
        <taxon>Pseudomonadota</taxon>
        <taxon>Alphaproteobacteria</taxon>
        <taxon>Hyphomicrobiales</taxon>
        <taxon>Devosiaceae</taxon>
        <taxon>Devosia</taxon>
    </lineage>
</organism>
<keyword evidence="3" id="KW-1185">Reference proteome</keyword>
<dbReference type="EMBL" id="LVVY01000061">
    <property type="protein sequence ID" value="OAM79956.1"/>
    <property type="molecule type" value="Genomic_DNA"/>
</dbReference>
<dbReference type="Gene3D" id="3.30.720.110">
    <property type="match status" value="1"/>
</dbReference>
<dbReference type="STRING" id="1770058.A3840_02365"/>
<dbReference type="InterPro" id="IPR004360">
    <property type="entry name" value="Glyas_Fos-R_dOase_dom"/>
</dbReference>
<dbReference type="Pfam" id="PF00903">
    <property type="entry name" value="Glyoxalase"/>
    <property type="match status" value="1"/>
</dbReference>
<reference evidence="2 3" key="1">
    <citation type="submission" date="2016-03" db="EMBL/GenBank/DDBJ databases">
        <title>Genome sequencing of Devosia sp. S37.</title>
        <authorList>
            <person name="Mohd Nor M."/>
        </authorList>
    </citation>
    <scope>NUCLEOTIDE SEQUENCE [LARGE SCALE GENOMIC DNA]</scope>
    <source>
        <strain evidence="2 3">S37</strain>
    </source>
</reference>
<accession>A0A178I5F1</accession>
<dbReference type="Gene3D" id="3.30.720.120">
    <property type="match status" value="1"/>
</dbReference>
<sequence>MKFNSLFPLLQVRDLAASSDFYRRHFGFTPVFESDWYMHLKGESEGLFELALIHYQHDSIPKAGQVPSSGVILSFYVDDAAAEAARLEGEGVAIAQPLRDEVFGQRHVIVADPNGILIDVITPIEPDPDWLKTQMG</sequence>
<dbReference type="Proteomes" id="UP000078389">
    <property type="component" value="Unassembled WGS sequence"/>
</dbReference>
<evidence type="ECO:0000313" key="2">
    <source>
        <dbReference type="EMBL" id="OAM79956.1"/>
    </source>
</evidence>
<evidence type="ECO:0000259" key="1">
    <source>
        <dbReference type="PROSITE" id="PS51819"/>
    </source>
</evidence>
<proteinExistence type="predicted"/>
<feature type="domain" description="VOC" evidence="1">
    <location>
        <begin position="2"/>
        <end position="123"/>
    </location>
</feature>
<dbReference type="InterPro" id="IPR029068">
    <property type="entry name" value="Glyas_Bleomycin-R_OHBP_Dase"/>
</dbReference>
<protein>
    <submittedName>
        <fullName evidence="2">Glyoxalase</fullName>
    </submittedName>
</protein>